<evidence type="ECO:0000313" key="1">
    <source>
        <dbReference type="EMBL" id="CAK0733451.1"/>
    </source>
</evidence>
<dbReference type="EMBL" id="CAUYUE010000001">
    <property type="protein sequence ID" value="CAK0733451.1"/>
    <property type="molecule type" value="Genomic_DNA"/>
</dbReference>
<dbReference type="Proteomes" id="UP001314263">
    <property type="component" value="Unassembled WGS sequence"/>
</dbReference>
<name>A0AAV1HQ35_9CHLO</name>
<reference evidence="1 2" key="1">
    <citation type="submission" date="2023-10" db="EMBL/GenBank/DDBJ databases">
        <authorList>
            <person name="Maclean D."/>
            <person name="Macfadyen A."/>
        </authorList>
    </citation>
    <scope>NUCLEOTIDE SEQUENCE [LARGE SCALE GENOMIC DNA]</scope>
</reference>
<sequence length="106" mass="11957">MSEMMSVLVQNRVSPQFLCGALREPQHVWTGEVHMHLQLACMHLQLAGRLCRGERVKCSMNPDAFCCWHDVSDLSSTLAQPRILNCLSCCMVLTQTDRDPLEKGVL</sequence>
<comment type="caution">
    <text evidence="1">The sequence shown here is derived from an EMBL/GenBank/DDBJ whole genome shotgun (WGS) entry which is preliminary data.</text>
</comment>
<proteinExistence type="predicted"/>
<organism evidence="1 2">
    <name type="scientific">Coccomyxa viridis</name>
    <dbReference type="NCBI Taxonomy" id="1274662"/>
    <lineage>
        <taxon>Eukaryota</taxon>
        <taxon>Viridiplantae</taxon>
        <taxon>Chlorophyta</taxon>
        <taxon>core chlorophytes</taxon>
        <taxon>Trebouxiophyceae</taxon>
        <taxon>Trebouxiophyceae incertae sedis</taxon>
        <taxon>Coccomyxaceae</taxon>
        <taxon>Coccomyxa</taxon>
    </lineage>
</organism>
<protein>
    <submittedName>
        <fullName evidence="1">Uncharacterized protein</fullName>
    </submittedName>
</protein>
<dbReference type="AlphaFoldDB" id="A0AAV1HQ35"/>
<gene>
    <name evidence="1" type="ORF">CVIRNUC_000277</name>
</gene>
<keyword evidence="2" id="KW-1185">Reference proteome</keyword>
<evidence type="ECO:0000313" key="2">
    <source>
        <dbReference type="Proteomes" id="UP001314263"/>
    </source>
</evidence>
<accession>A0AAV1HQ35</accession>